<dbReference type="Proteomes" id="UP000321830">
    <property type="component" value="Unassembled WGS sequence"/>
</dbReference>
<organism evidence="2 3">
    <name type="scientific">Enterococcus villorum</name>
    <dbReference type="NCBI Taxonomy" id="112904"/>
    <lineage>
        <taxon>Bacteria</taxon>
        <taxon>Bacillati</taxon>
        <taxon>Bacillota</taxon>
        <taxon>Bacilli</taxon>
        <taxon>Lactobacillales</taxon>
        <taxon>Enterococcaceae</taxon>
        <taxon>Enterococcus</taxon>
    </lineage>
</organism>
<keyword evidence="1" id="KW-0732">Signal</keyword>
<dbReference type="PROSITE" id="PS51257">
    <property type="entry name" value="PROKAR_LIPOPROTEIN"/>
    <property type="match status" value="1"/>
</dbReference>
<proteinExistence type="predicted"/>
<evidence type="ECO:0000256" key="1">
    <source>
        <dbReference type="SAM" id="SignalP"/>
    </source>
</evidence>
<protein>
    <recommendedName>
        <fullName evidence="4">DUF5626 domain-containing protein</fullName>
    </recommendedName>
</protein>
<gene>
    <name evidence="2" type="ORF">EVI01_06060</name>
</gene>
<evidence type="ECO:0000313" key="2">
    <source>
        <dbReference type="EMBL" id="GEL91269.1"/>
    </source>
</evidence>
<feature type="chain" id="PRO_5021856281" description="DUF5626 domain-containing protein" evidence="1">
    <location>
        <begin position="33"/>
        <end position="215"/>
    </location>
</feature>
<sequence length="215" mass="23476">MKVKNIVSSILVSMSLLGCLSLSVLITNDVNANGMKKTEKLSNEISLESDNITVSIEMSRDEMIQSISNELGISKEQAEQTISNGNERLKLQVNNERFVLVRAAWQDHQINHSIEGGTAYFYCKITASGGFRAIKEIVYAGFNHPKYGFSGTLQYGLPDPNRIHYTLNGALYNHATTSVSGGGSVGLNGVGSVNMNSTVTSNFVKNVFVTKDVRF</sequence>
<comment type="caution">
    <text evidence="2">The sequence shown here is derived from an EMBL/GenBank/DDBJ whole genome shotgun (WGS) entry which is preliminary data.</text>
</comment>
<dbReference type="RefSeq" id="WP_010751596.1">
    <property type="nucleotide sequence ID" value="NZ_BJWF01000004.1"/>
</dbReference>
<evidence type="ECO:0000313" key="3">
    <source>
        <dbReference type="Proteomes" id="UP000321830"/>
    </source>
</evidence>
<dbReference type="AlphaFoldDB" id="A0A511J0T5"/>
<evidence type="ECO:0008006" key="4">
    <source>
        <dbReference type="Google" id="ProtNLM"/>
    </source>
</evidence>
<reference evidence="2 3" key="1">
    <citation type="submission" date="2019-07" db="EMBL/GenBank/DDBJ databases">
        <title>Whole genome shotgun sequence of Enterococcus villorum NBRC 100699.</title>
        <authorList>
            <person name="Hosoyama A."/>
            <person name="Uohara A."/>
            <person name="Ohji S."/>
            <person name="Ichikawa N."/>
        </authorList>
    </citation>
    <scope>NUCLEOTIDE SEQUENCE [LARGE SCALE GENOMIC DNA]</scope>
    <source>
        <strain evidence="2 3">NBRC 100699</strain>
    </source>
</reference>
<feature type="signal peptide" evidence="1">
    <location>
        <begin position="1"/>
        <end position="32"/>
    </location>
</feature>
<dbReference type="EMBL" id="BJWF01000004">
    <property type="protein sequence ID" value="GEL91269.1"/>
    <property type="molecule type" value="Genomic_DNA"/>
</dbReference>
<accession>A0A511J0T5</accession>
<name>A0A511J0T5_9ENTE</name>